<dbReference type="Gene3D" id="1.20.120.530">
    <property type="entry name" value="GntR ligand-binding domain-like"/>
    <property type="match status" value="1"/>
</dbReference>
<evidence type="ECO:0000313" key="5">
    <source>
        <dbReference type="EMBL" id="MBL6761473.1"/>
    </source>
</evidence>
<dbReference type="PANTHER" id="PTHR43537">
    <property type="entry name" value="TRANSCRIPTIONAL REGULATOR, GNTR FAMILY"/>
    <property type="match status" value="1"/>
</dbReference>
<dbReference type="SUPFAM" id="SSF48008">
    <property type="entry name" value="GntR ligand-binding domain-like"/>
    <property type="match status" value="1"/>
</dbReference>
<dbReference type="InterPro" id="IPR011711">
    <property type="entry name" value="GntR_C"/>
</dbReference>
<keyword evidence="2" id="KW-0238">DNA-binding</keyword>
<dbReference type="InterPro" id="IPR036390">
    <property type="entry name" value="WH_DNA-bd_sf"/>
</dbReference>
<dbReference type="GO" id="GO:0003677">
    <property type="term" value="F:DNA binding"/>
    <property type="evidence" value="ECO:0007669"/>
    <property type="project" value="UniProtKB-KW"/>
</dbReference>
<comment type="caution">
    <text evidence="5">The sequence shown here is derived from an EMBL/GenBank/DDBJ whole genome shotgun (WGS) entry which is preliminary data.</text>
</comment>
<sequence>MSNVVRHTDRVAALLAARILSGTWAEGDKFPPDTELCAEFNVSRTVIREALRLLGGKGLIEAVPRRGTHVANRQNWALWDADVLNWLNNNDISDKKYDLSSDALDMRLALEPTLAALAAARADTDANAALQEALRAVQQTPDTAHEQAFLEAFYRAAGNDFAIAALPLTAFALSHRATALPLEAYRRLTAAIAQKDGAGARQAVLQAILSA</sequence>
<evidence type="ECO:0000256" key="1">
    <source>
        <dbReference type="ARBA" id="ARBA00023015"/>
    </source>
</evidence>
<dbReference type="CDD" id="cd07377">
    <property type="entry name" value="WHTH_GntR"/>
    <property type="match status" value="1"/>
</dbReference>
<dbReference type="Pfam" id="PF07729">
    <property type="entry name" value="FCD"/>
    <property type="match status" value="1"/>
</dbReference>
<gene>
    <name evidence="5" type="ORF">ISQ19_02125</name>
</gene>
<keyword evidence="3" id="KW-0804">Transcription</keyword>
<dbReference type="PROSITE" id="PS50949">
    <property type="entry name" value="HTH_GNTR"/>
    <property type="match status" value="1"/>
</dbReference>
<dbReference type="InterPro" id="IPR008920">
    <property type="entry name" value="TF_FadR/GntR_C"/>
</dbReference>
<evidence type="ECO:0000259" key="4">
    <source>
        <dbReference type="PROSITE" id="PS50949"/>
    </source>
</evidence>
<dbReference type="Proteomes" id="UP000785783">
    <property type="component" value="Unassembled WGS sequence"/>
</dbReference>
<dbReference type="SMART" id="SM00895">
    <property type="entry name" value="FCD"/>
    <property type="match status" value="1"/>
</dbReference>
<accession>A0A937L6E8</accession>
<proteinExistence type="predicted"/>
<dbReference type="PRINTS" id="PR00035">
    <property type="entry name" value="HTHGNTR"/>
</dbReference>
<evidence type="ECO:0000313" key="6">
    <source>
        <dbReference type="Proteomes" id="UP000785783"/>
    </source>
</evidence>
<dbReference type="EMBL" id="JADHOK010000014">
    <property type="protein sequence ID" value="MBL6761473.1"/>
    <property type="molecule type" value="Genomic_DNA"/>
</dbReference>
<organism evidence="5 6">
    <name type="scientific">PS1 clade bacterium</name>
    <dbReference type="NCBI Taxonomy" id="2175152"/>
    <lineage>
        <taxon>Bacteria</taxon>
        <taxon>Pseudomonadati</taxon>
        <taxon>Pseudomonadota</taxon>
        <taxon>Alphaproteobacteria</taxon>
        <taxon>PS1 clade</taxon>
    </lineage>
</organism>
<dbReference type="SMART" id="SM00345">
    <property type="entry name" value="HTH_GNTR"/>
    <property type="match status" value="1"/>
</dbReference>
<evidence type="ECO:0000256" key="2">
    <source>
        <dbReference type="ARBA" id="ARBA00023125"/>
    </source>
</evidence>
<dbReference type="PANTHER" id="PTHR43537:SF44">
    <property type="entry name" value="GNTR FAMILY REGULATORY PROTEIN"/>
    <property type="match status" value="1"/>
</dbReference>
<dbReference type="InterPro" id="IPR000524">
    <property type="entry name" value="Tscrpt_reg_HTH_GntR"/>
</dbReference>
<protein>
    <submittedName>
        <fullName evidence="5">FadR family transcriptional regulator</fullName>
    </submittedName>
</protein>
<dbReference type="SUPFAM" id="SSF46785">
    <property type="entry name" value="Winged helix' DNA-binding domain"/>
    <property type="match status" value="1"/>
</dbReference>
<dbReference type="InterPro" id="IPR036388">
    <property type="entry name" value="WH-like_DNA-bd_sf"/>
</dbReference>
<dbReference type="Pfam" id="PF00392">
    <property type="entry name" value="GntR"/>
    <property type="match status" value="1"/>
</dbReference>
<dbReference type="AlphaFoldDB" id="A0A937L6E8"/>
<feature type="domain" description="HTH gntR-type" evidence="4">
    <location>
        <begin position="5"/>
        <end position="73"/>
    </location>
</feature>
<dbReference type="Gene3D" id="1.10.10.10">
    <property type="entry name" value="Winged helix-like DNA-binding domain superfamily/Winged helix DNA-binding domain"/>
    <property type="match status" value="1"/>
</dbReference>
<name>A0A937L6E8_9PROT</name>
<evidence type="ECO:0000256" key="3">
    <source>
        <dbReference type="ARBA" id="ARBA00023163"/>
    </source>
</evidence>
<reference evidence="5" key="1">
    <citation type="submission" date="2020-10" db="EMBL/GenBank/DDBJ databases">
        <title>Microbiome of the Black Sea water column analyzed by genome centric metagenomics.</title>
        <authorList>
            <person name="Cabello-Yeves P.J."/>
            <person name="Callieri C."/>
            <person name="Picazo A."/>
            <person name="Mehrshad M."/>
            <person name="Haro-Moreno J.M."/>
            <person name="Roda-Garcia J."/>
            <person name="Dzembekova N."/>
            <person name="Slabakova V."/>
            <person name="Slabakova N."/>
            <person name="Moncheva S."/>
            <person name="Rodriguez-Valera F."/>
        </authorList>
    </citation>
    <scope>NUCLEOTIDE SEQUENCE</scope>
    <source>
        <strain evidence="5">BS307-5m-G5</strain>
    </source>
</reference>
<keyword evidence="1" id="KW-0805">Transcription regulation</keyword>
<dbReference type="GO" id="GO:0003700">
    <property type="term" value="F:DNA-binding transcription factor activity"/>
    <property type="evidence" value="ECO:0007669"/>
    <property type="project" value="InterPro"/>
</dbReference>